<dbReference type="EMBL" id="BAGZ01000017">
    <property type="protein sequence ID" value="GAB78962.1"/>
    <property type="molecule type" value="Genomic_DNA"/>
</dbReference>
<organism evidence="1 2">
    <name type="scientific">Austwickia chelonae NBRC 105200</name>
    <dbReference type="NCBI Taxonomy" id="1184607"/>
    <lineage>
        <taxon>Bacteria</taxon>
        <taxon>Bacillati</taxon>
        <taxon>Actinomycetota</taxon>
        <taxon>Actinomycetes</taxon>
        <taxon>Micrococcales</taxon>
        <taxon>Dermatophilaceae</taxon>
        <taxon>Austwickia</taxon>
    </lineage>
</organism>
<dbReference type="SUPFAM" id="SSF53335">
    <property type="entry name" value="S-adenosyl-L-methionine-dependent methyltransferases"/>
    <property type="match status" value="1"/>
</dbReference>
<protein>
    <recommendedName>
        <fullName evidence="3">Methyltransferase domain-containing protein</fullName>
    </recommendedName>
</protein>
<dbReference type="RefSeq" id="WP_006503719.1">
    <property type="nucleotide sequence ID" value="NZ_BAGZ01000017.1"/>
</dbReference>
<dbReference type="OrthoDB" id="9801538at2"/>
<proteinExistence type="predicted"/>
<evidence type="ECO:0000313" key="1">
    <source>
        <dbReference type="EMBL" id="GAB78962.1"/>
    </source>
</evidence>
<evidence type="ECO:0000313" key="2">
    <source>
        <dbReference type="Proteomes" id="UP000008495"/>
    </source>
</evidence>
<dbReference type="STRING" id="100225.SAMN05421595_0178"/>
<dbReference type="InterPro" id="IPR029063">
    <property type="entry name" value="SAM-dependent_MTases_sf"/>
</dbReference>
<comment type="caution">
    <text evidence="1">The sequence shown here is derived from an EMBL/GenBank/DDBJ whole genome shotgun (WGS) entry which is preliminary data.</text>
</comment>
<evidence type="ECO:0008006" key="3">
    <source>
        <dbReference type="Google" id="ProtNLM"/>
    </source>
</evidence>
<keyword evidence="2" id="KW-1185">Reference proteome</keyword>
<dbReference type="Gene3D" id="3.40.50.150">
    <property type="entry name" value="Vaccinia Virus protein VP39"/>
    <property type="match status" value="1"/>
</dbReference>
<name>K6WAT5_9MICO</name>
<gene>
    <name evidence="1" type="ORF">AUCHE_17_01770</name>
</gene>
<accession>K6WAT5</accession>
<dbReference type="Proteomes" id="UP000008495">
    <property type="component" value="Unassembled WGS sequence"/>
</dbReference>
<sequence>MLDVGCGGELLADLLRIWSDALLFDFDPVAVGVEVDAARHADDARIQIVQSSVEKVDSAPALQGVEIDLAICHLDLALRSDPVRGSTAVLSRLSPGGLLSIVGLATAVSAFGDDPYGEIKADSVLYGLVSRA</sequence>
<dbReference type="AlphaFoldDB" id="K6WAT5"/>
<reference evidence="1 2" key="1">
    <citation type="submission" date="2012-08" db="EMBL/GenBank/DDBJ databases">
        <title>Whole genome shotgun sequence of Austwickia chelonae NBRC 105200.</title>
        <authorList>
            <person name="Yoshida I."/>
            <person name="Hosoyama A."/>
            <person name="Tsuchikane K."/>
            <person name="Katsumata H."/>
            <person name="Ando Y."/>
            <person name="Ohji S."/>
            <person name="Hamada M."/>
            <person name="Tamura T."/>
            <person name="Yamazoe A."/>
            <person name="Yamazaki S."/>
            <person name="Fujita N."/>
        </authorList>
    </citation>
    <scope>NUCLEOTIDE SEQUENCE [LARGE SCALE GENOMIC DNA]</scope>
    <source>
        <strain evidence="1 2">NBRC 105200</strain>
    </source>
</reference>